<protein>
    <submittedName>
        <fullName evidence="1">Uncharacterized protein</fullName>
    </submittedName>
</protein>
<evidence type="ECO:0000313" key="1">
    <source>
        <dbReference type="EMBL" id="KZT01486.1"/>
    </source>
</evidence>
<keyword evidence="2" id="KW-1185">Reference proteome</keyword>
<dbReference type="EMBL" id="KV427664">
    <property type="protein sequence ID" value="KZT01486.1"/>
    <property type="molecule type" value="Genomic_DNA"/>
</dbReference>
<name>A0A165BQU2_9APHY</name>
<sequence>DPGSLPPCPVLTITPGLGQPPLPFPLSNRCYAPYPSALYQCPLNLRLLSTLPTMHPSCLHIEWPGAWHHSVGCVEEGQPRLTR</sequence>
<dbReference type="GeneID" id="63827021"/>
<dbReference type="AlphaFoldDB" id="A0A165BQU2"/>
<reference evidence="1 2" key="1">
    <citation type="journal article" date="2016" name="Mol. Biol. Evol.">
        <title>Comparative Genomics of Early-Diverging Mushroom-Forming Fungi Provides Insights into the Origins of Lignocellulose Decay Capabilities.</title>
        <authorList>
            <person name="Nagy L.G."/>
            <person name="Riley R."/>
            <person name="Tritt A."/>
            <person name="Adam C."/>
            <person name="Daum C."/>
            <person name="Floudas D."/>
            <person name="Sun H."/>
            <person name="Yadav J.S."/>
            <person name="Pangilinan J."/>
            <person name="Larsson K.H."/>
            <person name="Matsuura K."/>
            <person name="Barry K."/>
            <person name="Labutti K."/>
            <person name="Kuo R."/>
            <person name="Ohm R.A."/>
            <person name="Bhattacharya S.S."/>
            <person name="Shirouzu T."/>
            <person name="Yoshinaga Y."/>
            <person name="Martin F.M."/>
            <person name="Grigoriev I.V."/>
            <person name="Hibbett D.S."/>
        </authorList>
    </citation>
    <scope>NUCLEOTIDE SEQUENCE [LARGE SCALE GENOMIC DNA]</scope>
    <source>
        <strain evidence="1 2">93-53</strain>
    </source>
</reference>
<evidence type="ECO:0000313" key="2">
    <source>
        <dbReference type="Proteomes" id="UP000076871"/>
    </source>
</evidence>
<dbReference type="Proteomes" id="UP000076871">
    <property type="component" value="Unassembled WGS sequence"/>
</dbReference>
<gene>
    <name evidence="1" type="ORF">LAESUDRAFT_731189</name>
</gene>
<organism evidence="1 2">
    <name type="scientific">Laetiporus sulphureus 93-53</name>
    <dbReference type="NCBI Taxonomy" id="1314785"/>
    <lineage>
        <taxon>Eukaryota</taxon>
        <taxon>Fungi</taxon>
        <taxon>Dikarya</taxon>
        <taxon>Basidiomycota</taxon>
        <taxon>Agaricomycotina</taxon>
        <taxon>Agaricomycetes</taxon>
        <taxon>Polyporales</taxon>
        <taxon>Laetiporus</taxon>
    </lineage>
</organism>
<proteinExistence type="predicted"/>
<feature type="non-terminal residue" evidence="1">
    <location>
        <position position="1"/>
    </location>
</feature>
<accession>A0A165BQU2</accession>
<dbReference type="InParanoid" id="A0A165BQU2"/>
<dbReference type="RefSeq" id="XP_040759226.1">
    <property type="nucleotide sequence ID" value="XM_040909992.1"/>
</dbReference>